<sequence>MKHSYRIRTIFIIPILLFFITACDDDDSSSNSSTGTHQFAITNLVGDSQYLGTFENLEPSEYTNSDAYELISGIVSYRYDNMILVAEGFYGNKIYKYERNASDGSLTYIGALSMASGSMPGEISFLDETTAYVSLHGLGKIAVINPTTLTKTDEIDLTGYAVGDNNPDPGANIIRGNYMYVALNQYITSYSAYDSAYVAIINITTNEVEKVITDVRATAIGPYLHSTAFMDEDENIYFYSSGVWGYQDGAEDGFLRIKAGETEWDPDYYFSIEDTYLPDVTDNQGSYAVCLQYGGDDIVYTSIQIPAYQTGTDPDYVNDRDFQPFKLDLSQKTAEKIDLPLTAGWAAKCVSKTDDLIVFGLSTDDGQGLYTYDPTTGESSSSPVVSTQGIPTSVMYFGE</sequence>
<proteinExistence type="predicted"/>
<protein>
    <submittedName>
        <fullName evidence="2">Conserved hypothetical lipoprotein</fullName>
    </submittedName>
</protein>
<feature type="chain" id="PRO_5002797748" evidence="1">
    <location>
        <begin position="25"/>
        <end position="399"/>
    </location>
</feature>
<keyword evidence="2" id="KW-0449">Lipoprotein</keyword>
<name>B3QXT7_CHLT3</name>
<dbReference type="HOGENOM" id="CLU_055276_0_0_10"/>
<dbReference type="Proteomes" id="UP000001208">
    <property type="component" value="Chromosome"/>
</dbReference>
<dbReference type="SUPFAM" id="SSF50969">
    <property type="entry name" value="YVTN repeat-like/Quinoprotein amine dehydrogenase"/>
    <property type="match status" value="1"/>
</dbReference>
<dbReference type="InterPro" id="IPR011044">
    <property type="entry name" value="Quino_amine_DH_bsu"/>
</dbReference>
<evidence type="ECO:0000313" key="2">
    <source>
        <dbReference type="EMBL" id="ACF13465.1"/>
    </source>
</evidence>
<dbReference type="InterPro" id="IPR015943">
    <property type="entry name" value="WD40/YVTN_repeat-like_dom_sf"/>
</dbReference>
<evidence type="ECO:0000256" key="1">
    <source>
        <dbReference type="SAM" id="SignalP"/>
    </source>
</evidence>
<dbReference type="OrthoDB" id="738440at2"/>
<reference evidence="2 3" key="1">
    <citation type="submission" date="2008-06" db="EMBL/GenBank/DDBJ databases">
        <title>Complete sequence of Chloroherpeton thalassium ATCC 35110.</title>
        <authorList>
            <consortium name="US DOE Joint Genome Institute"/>
            <person name="Lucas S."/>
            <person name="Copeland A."/>
            <person name="Lapidus A."/>
            <person name="Glavina del Rio T."/>
            <person name="Dalin E."/>
            <person name="Tice H."/>
            <person name="Bruce D."/>
            <person name="Goodwin L."/>
            <person name="Pitluck S."/>
            <person name="Schmutz J."/>
            <person name="Larimer F."/>
            <person name="Land M."/>
            <person name="Hauser L."/>
            <person name="Kyrpides N."/>
            <person name="Mikhailova N."/>
            <person name="Liu Z."/>
            <person name="Li T."/>
            <person name="Zhao F."/>
            <person name="Overmann J."/>
            <person name="Bryant D.A."/>
            <person name="Richardson P."/>
        </authorList>
    </citation>
    <scope>NUCLEOTIDE SEQUENCE [LARGE SCALE GENOMIC DNA]</scope>
    <source>
        <strain evidence="3">ATCC 35110 / GB-78</strain>
    </source>
</reference>
<dbReference type="KEGG" id="cts:Ctha_1000"/>
<dbReference type="RefSeq" id="WP_012499549.1">
    <property type="nucleotide sequence ID" value="NC_011026.1"/>
</dbReference>
<keyword evidence="3" id="KW-1185">Reference proteome</keyword>
<dbReference type="STRING" id="517418.Ctha_1000"/>
<organism evidence="2 3">
    <name type="scientific">Chloroherpeton thalassium (strain ATCC 35110 / GB-78)</name>
    <dbReference type="NCBI Taxonomy" id="517418"/>
    <lineage>
        <taxon>Bacteria</taxon>
        <taxon>Pseudomonadati</taxon>
        <taxon>Chlorobiota</taxon>
        <taxon>Chlorobiia</taxon>
        <taxon>Chlorobiales</taxon>
        <taxon>Chloroherpetonaceae</taxon>
        <taxon>Chloroherpeton</taxon>
    </lineage>
</organism>
<keyword evidence="1" id="KW-0732">Signal</keyword>
<dbReference type="eggNOG" id="COG3391">
    <property type="taxonomic scope" value="Bacteria"/>
</dbReference>
<dbReference type="Gene3D" id="2.130.10.10">
    <property type="entry name" value="YVTN repeat-like/Quinoprotein amine dehydrogenase"/>
    <property type="match status" value="1"/>
</dbReference>
<dbReference type="PROSITE" id="PS51257">
    <property type="entry name" value="PROKAR_LIPOPROTEIN"/>
    <property type="match status" value="1"/>
</dbReference>
<dbReference type="EMBL" id="CP001100">
    <property type="protein sequence ID" value="ACF13465.1"/>
    <property type="molecule type" value="Genomic_DNA"/>
</dbReference>
<dbReference type="AlphaFoldDB" id="B3QXT7"/>
<gene>
    <name evidence="2" type="ordered locus">Ctha_1000</name>
</gene>
<evidence type="ECO:0000313" key="3">
    <source>
        <dbReference type="Proteomes" id="UP000001208"/>
    </source>
</evidence>
<accession>B3QXT7</accession>
<feature type="signal peptide" evidence="1">
    <location>
        <begin position="1"/>
        <end position="24"/>
    </location>
</feature>